<gene>
    <name evidence="2" type="ORF">T12_6235</name>
    <name evidence="1" type="ORF">T12_732</name>
</gene>
<accession>A0A0V1AFM5</accession>
<evidence type="ECO:0000313" key="1">
    <source>
        <dbReference type="EMBL" id="KRY18080.1"/>
    </source>
</evidence>
<organism evidence="2 3">
    <name type="scientific">Trichinella patagoniensis</name>
    <dbReference type="NCBI Taxonomy" id="990121"/>
    <lineage>
        <taxon>Eukaryota</taxon>
        <taxon>Metazoa</taxon>
        <taxon>Ecdysozoa</taxon>
        <taxon>Nematoda</taxon>
        <taxon>Enoplea</taxon>
        <taxon>Dorylaimia</taxon>
        <taxon>Trichinellida</taxon>
        <taxon>Trichinellidae</taxon>
        <taxon>Trichinella</taxon>
    </lineage>
</organism>
<proteinExistence type="predicted"/>
<evidence type="ECO:0000313" key="3">
    <source>
        <dbReference type="Proteomes" id="UP000054783"/>
    </source>
</evidence>
<keyword evidence="3" id="KW-1185">Reference proteome</keyword>
<evidence type="ECO:0000313" key="2">
    <source>
        <dbReference type="EMBL" id="KRY23638.1"/>
    </source>
</evidence>
<name>A0A0V1AFM5_9BILA</name>
<feature type="non-terminal residue" evidence="2">
    <location>
        <position position="1"/>
    </location>
</feature>
<dbReference type="Proteomes" id="UP000054783">
    <property type="component" value="Unassembled WGS sequence"/>
</dbReference>
<comment type="caution">
    <text evidence="2">The sequence shown here is derived from an EMBL/GenBank/DDBJ whole genome shotgun (WGS) entry which is preliminary data.</text>
</comment>
<dbReference type="AlphaFoldDB" id="A0A0V1AFM5"/>
<protein>
    <submittedName>
        <fullName evidence="2">Uncharacterized protein</fullName>
    </submittedName>
</protein>
<dbReference type="EMBL" id="JYDQ01000051">
    <property type="protein sequence ID" value="KRY18080.1"/>
    <property type="molecule type" value="Genomic_DNA"/>
</dbReference>
<dbReference type="EMBL" id="JYDQ01000002">
    <property type="protein sequence ID" value="KRY23638.1"/>
    <property type="molecule type" value="Genomic_DNA"/>
</dbReference>
<sequence length="73" mass="8149">LINYQHEMKAANMHVQLTIGKLLLANEIAHLKLASFELLGLLTLENFQKDRCAMQITIAIKGALSLVRAQSFV</sequence>
<reference evidence="2 3" key="1">
    <citation type="submission" date="2015-01" db="EMBL/GenBank/DDBJ databases">
        <title>Evolution of Trichinella species and genotypes.</title>
        <authorList>
            <person name="Korhonen P.K."/>
            <person name="Edoardo P."/>
            <person name="Giuseppe L.R."/>
            <person name="Gasser R.B."/>
        </authorList>
    </citation>
    <scope>NUCLEOTIDE SEQUENCE [LARGE SCALE GENOMIC DNA]</scope>
    <source>
        <strain evidence="2">ISS2496</strain>
    </source>
</reference>